<evidence type="ECO:0000256" key="1">
    <source>
        <dbReference type="ARBA" id="ARBA00023015"/>
    </source>
</evidence>
<feature type="domain" description="HTH araC/xylS-type" evidence="4">
    <location>
        <begin position="220"/>
        <end position="329"/>
    </location>
</feature>
<dbReference type="Pfam" id="PF12833">
    <property type="entry name" value="HTH_18"/>
    <property type="match status" value="1"/>
</dbReference>
<name>A0A6J5FJR2_9BURK</name>
<dbReference type="GO" id="GO:0043565">
    <property type="term" value="F:sequence-specific DNA binding"/>
    <property type="evidence" value="ECO:0007669"/>
    <property type="project" value="InterPro"/>
</dbReference>
<dbReference type="InterPro" id="IPR009057">
    <property type="entry name" value="Homeodomain-like_sf"/>
</dbReference>
<evidence type="ECO:0000259" key="4">
    <source>
        <dbReference type="PROSITE" id="PS01124"/>
    </source>
</evidence>
<proteinExistence type="predicted"/>
<dbReference type="InterPro" id="IPR050204">
    <property type="entry name" value="AraC_XylS_family_regulators"/>
</dbReference>
<dbReference type="EMBL" id="CADIKL010000005">
    <property type="protein sequence ID" value="CAB3781743.1"/>
    <property type="molecule type" value="Genomic_DNA"/>
</dbReference>
<dbReference type="PANTHER" id="PTHR46796:SF12">
    <property type="entry name" value="HTH-TYPE DNA-BINDING TRANSCRIPTIONAL ACTIVATOR EUTR"/>
    <property type="match status" value="1"/>
</dbReference>
<dbReference type="RefSeq" id="WP_115783767.1">
    <property type="nucleotide sequence ID" value="NZ_CADIKL010000005.1"/>
</dbReference>
<keyword evidence="6" id="KW-1185">Reference proteome</keyword>
<dbReference type="Proteomes" id="UP000494119">
    <property type="component" value="Unassembled WGS sequence"/>
</dbReference>
<dbReference type="PANTHER" id="PTHR46796">
    <property type="entry name" value="HTH-TYPE TRANSCRIPTIONAL ACTIVATOR RHAS-RELATED"/>
    <property type="match status" value="1"/>
</dbReference>
<keyword evidence="1" id="KW-0805">Transcription regulation</keyword>
<dbReference type="Gene3D" id="1.10.10.60">
    <property type="entry name" value="Homeodomain-like"/>
    <property type="match status" value="1"/>
</dbReference>
<dbReference type="SMART" id="SM00342">
    <property type="entry name" value="HTH_ARAC"/>
    <property type="match status" value="1"/>
</dbReference>
<dbReference type="AlphaFoldDB" id="A0A6J5FJR2"/>
<dbReference type="PROSITE" id="PS01124">
    <property type="entry name" value="HTH_ARAC_FAMILY_2"/>
    <property type="match status" value="1"/>
</dbReference>
<dbReference type="GO" id="GO:0003700">
    <property type="term" value="F:DNA-binding transcription factor activity"/>
    <property type="evidence" value="ECO:0007669"/>
    <property type="project" value="InterPro"/>
</dbReference>
<sequence length="331" mass="36408">MATNDFPISSESAFGTESISASVTHALAADVFEQADNLPEWRQSYWQLTNGRFAGETWSVSTAGMQIFREQMNRSVDQHGEAPVGRLVVGVGNRLIGEGFWGGRGLHQDSVLLLTDGAELTFKTPTESDFSFMTVSQELLGESCSSVELESLEKVLRVRPAAERVSPVHAAKLRTMLLLALDGTVDKHACAFDLLASDLCLAALAALGTPSVERVARTTQRVHRYIVNAVRDRILADPGSPPTVSQLCIQLNISQRSLHHAFHQVLDISPVKYLRTVRLHLARRALRASPPAPGRIQQVALDCGFWHLGMFAKQYFELFGELPSKTLLLPH</sequence>
<evidence type="ECO:0000313" key="6">
    <source>
        <dbReference type="Proteomes" id="UP000494119"/>
    </source>
</evidence>
<dbReference type="SUPFAM" id="SSF46689">
    <property type="entry name" value="Homeodomain-like"/>
    <property type="match status" value="1"/>
</dbReference>
<keyword evidence="2" id="KW-0238">DNA-binding</keyword>
<gene>
    <name evidence="5" type="ORF">LMG28688_01300</name>
</gene>
<evidence type="ECO:0000313" key="5">
    <source>
        <dbReference type="EMBL" id="CAB3781743.1"/>
    </source>
</evidence>
<evidence type="ECO:0000256" key="2">
    <source>
        <dbReference type="ARBA" id="ARBA00023125"/>
    </source>
</evidence>
<organism evidence="5 6">
    <name type="scientific">Paraburkholderia caffeinitolerans</name>
    <dbReference type="NCBI Taxonomy" id="1723730"/>
    <lineage>
        <taxon>Bacteria</taxon>
        <taxon>Pseudomonadati</taxon>
        <taxon>Pseudomonadota</taxon>
        <taxon>Betaproteobacteria</taxon>
        <taxon>Burkholderiales</taxon>
        <taxon>Burkholderiaceae</taxon>
        <taxon>Paraburkholderia</taxon>
    </lineage>
</organism>
<dbReference type="InterPro" id="IPR018060">
    <property type="entry name" value="HTH_AraC"/>
</dbReference>
<reference evidence="5 6" key="1">
    <citation type="submission" date="2020-04" db="EMBL/GenBank/DDBJ databases">
        <authorList>
            <person name="De Canck E."/>
        </authorList>
    </citation>
    <scope>NUCLEOTIDE SEQUENCE [LARGE SCALE GENOMIC DNA]</scope>
    <source>
        <strain evidence="5 6">LMG 28688</strain>
    </source>
</reference>
<keyword evidence="3" id="KW-0804">Transcription</keyword>
<protein>
    <recommendedName>
        <fullName evidence="4">HTH araC/xylS-type domain-containing protein</fullName>
    </recommendedName>
</protein>
<evidence type="ECO:0000256" key="3">
    <source>
        <dbReference type="ARBA" id="ARBA00023163"/>
    </source>
</evidence>
<accession>A0A6J5FJR2</accession>